<keyword evidence="3" id="KW-1185">Reference proteome</keyword>
<feature type="region of interest" description="Disordered" evidence="1">
    <location>
        <begin position="1"/>
        <end position="39"/>
    </location>
</feature>
<sequence>MADKDFSPALRPSAHPQAGPGYGKRCAPGQSPRRKGDFTGLPAREAYLASYIDRLPEGAAIDVKTLAKEQPLYGQQAVRSALRELSRVGHLRRFKENVGEGCTRWVWHTYFSRTARDDAWWERFEAGDVPDADADADADVGPEPVRENRASGRSAAYDVLASLGRTDPRMVLSAAECAALEADAAQWLARGVSADRLVRALTAGLPEAVHSPGGIVRSRLREKLPPEPAPEPGTRAARRRVMACTECGSPGGSVSLPGGLCQGCRGLPAEVVHRRVEELREINGSRRRKGTGTTSIQVCPL</sequence>
<evidence type="ECO:0000256" key="1">
    <source>
        <dbReference type="SAM" id="MobiDB-lite"/>
    </source>
</evidence>
<reference evidence="3" key="1">
    <citation type="journal article" date="2019" name="Int. J. Syst. Evol. Microbiol.">
        <title>The Global Catalogue of Microorganisms (GCM) 10K type strain sequencing project: providing services to taxonomists for standard genome sequencing and annotation.</title>
        <authorList>
            <consortium name="The Broad Institute Genomics Platform"/>
            <consortium name="The Broad Institute Genome Sequencing Center for Infectious Disease"/>
            <person name="Wu L."/>
            <person name="Ma J."/>
        </authorList>
    </citation>
    <scope>NUCLEOTIDE SEQUENCE [LARGE SCALE GENOMIC DNA]</scope>
    <source>
        <strain evidence="3">JCM 9088</strain>
    </source>
</reference>
<organism evidence="2 3">
    <name type="scientific">Streptomyces enissocaesilis</name>
    <dbReference type="NCBI Taxonomy" id="332589"/>
    <lineage>
        <taxon>Bacteria</taxon>
        <taxon>Bacillati</taxon>
        <taxon>Actinomycetota</taxon>
        <taxon>Actinomycetes</taxon>
        <taxon>Kitasatosporales</taxon>
        <taxon>Streptomycetaceae</taxon>
        <taxon>Streptomyces</taxon>
        <taxon>Streptomyces rochei group</taxon>
    </lineage>
</organism>
<evidence type="ECO:0000313" key="3">
    <source>
        <dbReference type="Proteomes" id="UP001500403"/>
    </source>
</evidence>
<protein>
    <recommendedName>
        <fullName evidence="4">DNA-binding protein</fullName>
    </recommendedName>
</protein>
<dbReference type="Proteomes" id="UP001500403">
    <property type="component" value="Unassembled WGS sequence"/>
</dbReference>
<feature type="region of interest" description="Disordered" evidence="1">
    <location>
        <begin position="132"/>
        <end position="151"/>
    </location>
</feature>
<dbReference type="EMBL" id="BAAAUD010000029">
    <property type="protein sequence ID" value="GAA2941040.1"/>
    <property type="molecule type" value="Genomic_DNA"/>
</dbReference>
<name>A0ABP6JPE8_9ACTN</name>
<gene>
    <name evidence="2" type="ORF">GCM10010446_27850</name>
</gene>
<dbReference type="RefSeq" id="WP_344494877.1">
    <property type="nucleotide sequence ID" value="NZ_BAAAUD010000029.1"/>
</dbReference>
<accession>A0ABP6JPE8</accession>
<proteinExistence type="predicted"/>
<evidence type="ECO:0008006" key="4">
    <source>
        <dbReference type="Google" id="ProtNLM"/>
    </source>
</evidence>
<evidence type="ECO:0000313" key="2">
    <source>
        <dbReference type="EMBL" id="GAA2941040.1"/>
    </source>
</evidence>
<comment type="caution">
    <text evidence="2">The sequence shown here is derived from an EMBL/GenBank/DDBJ whole genome shotgun (WGS) entry which is preliminary data.</text>
</comment>